<proteinExistence type="predicted"/>
<dbReference type="EMBL" id="OZ075127">
    <property type="protein sequence ID" value="CAL4947884.1"/>
    <property type="molecule type" value="Genomic_DNA"/>
</dbReference>
<evidence type="ECO:0000313" key="2">
    <source>
        <dbReference type="Proteomes" id="UP001497457"/>
    </source>
</evidence>
<keyword evidence="2" id="KW-1185">Reference proteome</keyword>
<gene>
    <name evidence="1" type="ORF">URODEC1_LOCUS37058</name>
</gene>
<dbReference type="Proteomes" id="UP001497457">
    <property type="component" value="Chromosome 17b"/>
</dbReference>
<name>A0ABC8YQP3_9POAL</name>
<sequence>METSLLRASSSLLPFGRARRLGSGRLPLAALPGHGAVVLAGRRAGTGGGGVLTVALKLKVPGRLVTAYATSGSGPEATPDDEDVLLPLDFTALKDLDGMYEKLEKLSGMALLPPPPPLPLTKEEMTSQAKLKEIAERCLILLADSMARLRPAQLRPLYSVKLHNAYYYSLLRCSFAVCSYLSCANGPVVLDSIQMILVIHVTFGRVAAAAKNGRADSSMVVVVAETLDLVRKLVSSACTTNLPGPKDVTYRFPVFGRERDAASNFETAWVALLESLYNTVQEDIDELISAAN</sequence>
<protein>
    <submittedName>
        <fullName evidence="1">Uncharacterized protein</fullName>
    </submittedName>
</protein>
<organism evidence="1 2">
    <name type="scientific">Urochloa decumbens</name>
    <dbReference type="NCBI Taxonomy" id="240449"/>
    <lineage>
        <taxon>Eukaryota</taxon>
        <taxon>Viridiplantae</taxon>
        <taxon>Streptophyta</taxon>
        <taxon>Embryophyta</taxon>
        <taxon>Tracheophyta</taxon>
        <taxon>Spermatophyta</taxon>
        <taxon>Magnoliopsida</taxon>
        <taxon>Liliopsida</taxon>
        <taxon>Poales</taxon>
        <taxon>Poaceae</taxon>
        <taxon>PACMAD clade</taxon>
        <taxon>Panicoideae</taxon>
        <taxon>Panicodae</taxon>
        <taxon>Paniceae</taxon>
        <taxon>Melinidinae</taxon>
        <taxon>Urochloa</taxon>
    </lineage>
</organism>
<dbReference type="AlphaFoldDB" id="A0ABC8YQP3"/>
<reference evidence="1 2" key="2">
    <citation type="submission" date="2024-10" db="EMBL/GenBank/DDBJ databases">
        <authorList>
            <person name="Ryan C."/>
        </authorList>
    </citation>
    <scope>NUCLEOTIDE SEQUENCE [LARGE SCALE GENOMIC DNA]</scope>
</reference>
<accession>A0ABC8YQP3</accession>
<evidence type="ECO:0000313" key="1">
    <source>
        <dbReference type="EMBL" id="CAL4947884.1"/>
    </source>
</evidence>
<reference evidence="2" key="1">
    <citation type="submission" date="2024-06" db="EMBL/GenBank/DDBJ databases">
        <authorList>
            <person name="Ryan C."/>
        </authorList>
    </citation>
    <scope>NUCLEOTIDE SEQUENCE [LARGE SCALE GENOMIC DNA]</scope>
</reference>